<protein>
    <submittedName>
        <fullName evidence="1">Uncharacterized protein</fullName>
    </submittedName>
</protein>
<reference evidence="1 2" key="1">
    <citation type="submission" date="2023-01" db="EMBL/GenBank/DDBJ databases">
        <authorList>
            <person name="Whitehead M."/>
        </authorList>
    </citation>
    <scope>NUCLEOTIDE SEQUENCE [LARGE SCALE GENOMIC DNA]</scope>
</reference>
<evidence type="ECO:0000313" key="1">
    <source>
        <dbReference type="EMBL" id="CAI6360140.1"/>
    </source>
</evidence>
<evidence type="ECO:0000313" key="2">
    <source>
        <dbReference type="Proteomes" id="UP001160148"/>
    </source>
</evidence>
<dbReference type="Proteomes" id="UP001160148">
    <property type="component" value="Unassembled WGS sequence"/>
</dbReference>
<comment type="caution">
    <text evidence="1">The sequence shown here is derived from an EMBL/GenBank/DDBJ whole genome shotgun (WGS) entry which is preliminary data.</text>
</comment>
<sequence length="115" mass="13508">MKEFDARFKDFSEIGKLSQFLKTPYDVLPDGEWTDVAEKLFNLSKSKLQMEIIDLQEDVSLKQYRSASTEEFWAKDAIDKYSNYSHLEDTLRISCSPRVPDFKKLAKEKKCNFSH</sequence>
<proteinExistence type="predicted"/>
<keyword evidence="2" id="KW-1185">Reference proteome</keyword>
<dbReference type="EMBL" id="CARXXK010000003">
    <property type="protein sequence ID" value="CAI6360140.1"/>
    <property type="molecule type" value="Genomic_DNA"/>
</dbReference>
<name>A0AAV0WVS8_9HEMI</name>
<organism evidence="1 2">
    <name type="scientific">Macrosiphum euphorbiae</name>
    <name type="common">potato aphid</name>
    <dbReference type="NCBI Taxonomy" id="13131"/>
    <lineage>
        <taxon>Eukaryota</taxon>
        <taxon>Metazoa</taxon>
        <taxon>Ecdysozoa</taxon>
        <taxon>Arthropoda</taxon>
        <taxon>Hexapoda</taxon>
        <taxon>Insecta</taxon>
        <taxon>Pterygota</taxon>
        <taxon>Neoptera</taxon>
        <taxon>Paraneoptera</taxon>
        <taxon>Hemiptera</taxon>
        <taxon>Sternorrhyncha</taxon>
        <taxon>Aphidomorpha</taxon>
        <taxon>Aphidoidea</taxon>
        <taxon>Aphididae</taxon>
        <taxon>Macrosiphini</taxon>
        <taxon>Macrosiphum</taxon>
    </lineage>
</organism>
<gene>
    <name evidence="1" type="ORF">MEUPH1_LOCUS15472</name>
</gene>
<accession>A0AAV0WVS8</accession>
<dbReference type="AlphaFoldDB" id="A0AAV0WVS8"/>